<dbReference type="Proteomes" id="UP001430356">
    <property type="component" value="Unassembled WGS sequence"/>
</dbReference>
<feature type="transmembrane region" description="Helical" evidence="8">
    <location>
        <begin position="488"/>
        <end position="513"/>
    </location>
</feature>
<dbReference type="GO" id="GO:0016887">
    <property type="term" value="F:ATP hydrolysis activity"/>
    <property type="evidence" value="ECO:0007669"/>
    <property type="project" value="InterPro"/>
</dbReference>
<dbReference type="PRINTS" id="PR00119">
    <property type="entry name" value="CATATPASE"/>
</dbReference>
<dbReference type="NCBIfam" id="TIGR01494">
    <property type="entry name" value="ATPase_P-type"/>
    <property type="match status" value="1"/>
</dbReference>
<sequence length="1513" mass="165873">MVRVAGVRQWVRRLFAKPAKDRSSEQRVVRPHDPRGPVDFCDNRVCSSKYNVFTFLPLNVWEQFHRPINVYFLLVAALQFIPSVAPVSPFTTIFPISVAFLINAVKEGIDDLRRHRQDVEVNERVHQRVRPGTLETEEVRSADIHVGDVLILHPFEVVPSDVVILLTSHDSGAAYITTESLDGETGSKQRFALLHRLFKYSCTNTTAAASAPPAPQSPEVVPDTADAYRSASQEPGAVALVPMTDLQHGDSTPEELQLQCLRYVFGAQIALSSEGPNAQLHSYHGVAAVRVPRGASPTRGRDGPPSGIASGGTTTPAAAAAAVAAAAVAGAGARLHSGGVSPAQASPPPAADLPRAVTTVMSDYFPRPLPMPEMKSLSLHRSLPRTVDASVDAAFPHPFGDERTGLLASEGGPGPHTAVSAATDGDHVDGHEQTLPVNIDNVVYSSSSIGNTQFIIALVIFTGRETKMGMTRNVPPTKWATIDQRFNYLTIFLFVVQFILVSACAVISAARLRAHASLWYLGAATKPVEVSEYFPILPLRYLMMLSPMVPLSFKVMVEISKAYVSCVIRWDEDMCTEDVPASVNNSALAEELGQVEYVLSDKTGTLTANTMTFRALATVTDVIFSADADDATTGAEPEQHRPLSEVGQTVKAGLALGAREDYYLLLNMTLCNTIERTLPPRISSSSTSAHGSRSTRSSAVGTNPSAFVPSRWMSSSPDEVALVDGAEQCGFSLRQRTRNGAVVGLWGEAGASLEVEVVHTLPFNSDRGMMSVLLRCPAARTDAPAALHADGKVPPPPPPPAMNYVLLIKGADEKVLPRCTDAYSSSHLESITGRLARFSREGLRTLVYGYRVLTEEEAREALRRFAAVEASFASTANREAELQRVYALLEHNFTYCGITAVKDELQAGVSQTLAQLRHANIRVWMLTGDKTETAKQTAVACGLLTSADRVFTLTPPGEDMLTPAEHLEYVARKLADIMELVAQDSTVAGSAATMWRVSRWQKVCGWCRRYFWELSGLEDFVHEFTRPAACERIRPVDHPLVTQSPSAFRALHGPVSQAVLDMVPTVCGAVRRRPGLYFGSTFTASPAFHTSGLKRGYCVALSGKTLRLLEKEDVASHGHSAVVLLFQHCLLQARSVVCSRTAPSLKSYVVEMVRRAGHITLAIGDGGNDVPMLQAAHVGVGLKGREGSQAKLAADFAISEFRFLSKLILVHGHTAYQRTAMIVQQSFWKTVLIAWVQVLFNASTDFSGVSYWDSLSLTLYNAIPTVPVTFLCVMDMPLSHRLLRATPQLYSMSQRGRYLNATTFYGYVARAFLHGTVIYYLSVALQSGAGAILTNGWVLDRGGDFYAPYIAVVTVHTYTVWTESHAITIAHWFCFLFSVWTCFLFFWLFGRLPTSQNSTFLVLLTNPSFYLSYLGLLTAVCVSLALYAIPKLLWFPDILQRERLLVVHLWQKKSKWQNSKPVRVLRTFFQEDNPSHFWKSLSPYHALRYTPPPPQCFTVPEEEEEEAQEAQQP</sequence>
<reference evidence="11 12" key="1">
    <citation type="journal article" date="2021" name="MBio">
        <title>A New Model Trypanosomatid, Novymonas esmeraldas: Genomic Perception of Its 'Candidatus Pandoraea novymonadis' Endosymbiont.</title>
        <authorList>
            <person name="Zakharova A."/>
            <person name="Saura A."/>
            <person name="Butenko A."/>
            <person name="Podesvova L."/>
            <person name="Warmusova S."/>
            <person name="Kostygov A.Y."/>
            <person name="Nenarokova A."/>
            <person name="Lukes J."/>
            <person name="Opperdoes F.R."/>
            <person name="Yurchenko V."/>
        </authorList>
    </citation>
    <scope>NUCLEOTIDE SEQUENCE [LARGE SCALE GENOMIC DNA]</scope>
    <source>
        <strain evidence="11 12">E262AT.01</strain>
    </source>
</reference>
<feature type="transmembrane region" description="Helical" evidence="8">
    <location>
        <begin position="1369"/>
        <end position="1390"/>
    </location>
</feature>
<evidence type="ECO:0000256" key="5">
    <source>
        <dbReference type="ARBA" id="ARBA00022989"/>
    </source>
</evidence>
<feature type="region of interest" description="Disordered" evidence="7">
    <location>
        <begin position="293"/>
        <end position="314"/>
    </location>
</feature>
<proteinExistence type="predicted"/>
<feature type="transmembrane region" description="Helical" evidence="8">
    <location>
        <begin position="1410"/>
        <end position="1434"/>
    </location>
</feature>
<dbReference type="SUPFAM" id="SSF81660">
    <property type="entry name" value="Metal cation-transporting ATPase, ATP-binding domain N"/>
    <property type="match status" value="1"/>
</dbReference>
<protein>
    <submittedName>
        <fullName evidence="11">Phospholipid-transporting ATPase-like protein</fullName>
    </submittedName>
</protein>
<dbReference type="InterPro" id="IPR008250">
    <property type="entry name" value="ATPase_P-typ_transduc_dom_A_sf"/>
</dbReference>
<dbReference type="GO" id="GO:0045332">
    <property type="term" value="P:phospholipid translocation"/>
    <property type="evidence" value="ECO:0007669"/>
    <property type="project" value="TreeGrafter"/>
</dbReference>
<dbReference type="EMBL" id="JAECZO010000086">
    <property type="protein sequence ID" value="KAK7196821.1"/>
    <property type="molecule type" value="Genomic_DNA"/>
</dbReference>
<feature type="compositionally biased region" description="Low complexity" evidence="7">
    <location>
        <begin position="683"/>
        <end position="699"/>
    </location>
</feature>
<dbReference type="InterPro" id="IPR023299">
    <property type="entry name" value="ATPase_P-typ_cyto_dom_N"/>
</dbReference>
<evidence type="ECO:0000256" key="2">
    <source>
        <dbReference type="ARBA" id="ARBA00022692"/>
    </source>
</evidence>
<evidence type="ECO:0000256" key="3">
    <source>
        <dbReference type="ARBA" id="ARBA00022723"/>
    </source>
</evidence>
<keyword evidence="4" id="KW-0460">Magnesium</keyword>
<feature type="domain" description="P-type ATPase N-terminal" evidence="9">
    <location>
        <begin position="38"/>
        <end position="93"/>
    </location>
</feature>
<evidence type="ECO:0000256" key="6">
    <source>
        <dbReference type="ARBA" id="ARBA00023136"/>
    </source>
</evidence>
<dbReference type="GO" id="GO:0140326">
    <property type="term" value="F:ATPase-coupled intramembrane lipid transporter activity"/>
    <property type="evidence" value="ECO:0007669"/>
    <property type="project" value="TreeGrafter"/>
</dbReference>
<keyword evidence="3" id="KW-0479">Metal-binding</keyword>
<organism evidence="11 12">
    <name type="scientific">Novymonas esmeraldas</name>
    <dbReference type="NCBI Taxonomy" id="1808958"/>
    <lineage>
        <taxon>Eukaryota</taxon>
        <taxon>Discoba</taxon>
        <taxon>Euglenozoa</taxon>
        <taxon>Kinetoplastea</taxon>
        <taxon>Metakinetoplastina</taxon>
        <taxon>Trypanosomatida</taxon>
        <taxon>Trypanosomatidae</taxon>
        <taxon>Novymonas</taxon>
    </lineage>
</organism>
<evidence type="ECO:0000256" key="7">
    <source>
        <dbReference type="SAM" id="MobiDB-lite"/>
    </source>
</evidence>
<feature type="region of interest" description="Disordered" evidence="7">
    <location>
        <begin position="679"/>
        <end position="711"/>
    </location>
</feature>
<dbReference type="Pfam" id="PF16212">
    <property type="entry name" value="PhoLip_ATPase_C"/>
    <property type="match status" value="1"/>
</dbReference>
<evidence type="ECO:0000256" key="1">
    <source>
        <dbReference type="ARBA" id="ARBA00004141"/>
    </source>
</evidence>
<keyword evidence="12" id="KW-1185">Reference proteome</keyword>
<keyword evidence="2 8" id="KW-0812">Transmembrane</keyword>
<comment type="caution">
    <text evidence="11">The sequence shown here is derived from an EMBL/GenBank/DDBJ whole genome shotgun (WGS) entry which is preliminary data.</text>
</comment>
<name>A0AAW0ETF9_9TRYP</name>
<feature type="domain" description="P-type ATPase C-terminal" evidence="10">
    <location>
        <begin position="1193"/>
        <end position="1434"/>
    </location>
</feature>
<evidence type="ECO:0000313" key="12">
    <source>
        <dbReference type="Proteomes" id="UP001430356"/>
    </source>
</evidence>
<dbReference type="Gene3D" id="3.40.1110.10">
    <property type="entry name" value="Calcium-transporting ATPase, cytoplasmic domain N"/>
    <property type="match status" value="1"/>
</dbReference>
<evidence type="ECO:0000259" key="9">
    <source>
        <dbReference type="Pfam" id="PF16209"/>
    </source>
</evidence>
<dbReference type="InterPro" id="IPR018303">
    <property type="entry name" value="ATPase_P-typ_P_site"/>
</dbReference>
<keyword evidence="6 8" id="KW-0472">Membrane</keyword>
<evidence type="ECO:0000256" key="4">
    <source>
        <dbReference type="ARBA" id="ARBA00022842"/>
    </source>
</evidence>
<evidence type="ECO:0000313" key="11">
    <source>
        <dbReference type="EMBL" id="KAK7196821.1"/>
    </source>
</evidence>
<dbReference type="Gene3D" id="3.40.50.1000">
    <property type="entry name" value="HAD superfamily/HAD-like"/>
    <property type="match status" value="3"/>
</dbReference>
<gene>
    <name evidence="11" type="ORF">NESM_000623000</name>
</gene>
<dbReference type="GO" id="GO:0005524">
    <property type="term" value="F:ATP binding"/>
    <property type="evidence" value="ECO:0007669"/>
    <property type="project" value="InterPro"/>
</dbReference>
<accession>A0AAW0ETF9</accession>
<dbReference type="PANTHER" id="PTHR24092">
    <property type="entry name" value="PROBABLE PHOSPHOLIPID-TRANSPORTING ATPASE"/>
    <property type="match status" value="1"/>
</dbReference>
<comment type="subcellular location">
    <subcellularLocation>
        <location evidence="1">Membrane</location>
        <topology evidence="1">Multi-pass membrane protein</topology>
    </subcellularLocation>
</comment>
<dbReference type="InterPro" id="IPR032631">
    <property type="entry name" value="P-type_ATPase_N"/>
</dbReference>
<dbReference type="SUPFAM" id="SSF81653">
    <property type="entry name" value="Calcium ATPase, transduction domain A"/>
    <property type="match status" value="1"/>
</dbReference>
<dbReference type="GO" id="GO:0046872">
    <property type="term" value="F:metal ion binding"/>
    <property type="evidence" value="ECO:0007669"/>
    <property type="project" value="UniProtKB-KW"/>
</dbReference>
<dbReference type="GO" id="GO:0005886">
    <property type="term" value="C:plasma membrane"/>
    <property type="evidence" value="ECO:0007669"/>
    <property type="project" value="TreeGrafter"/>
</dbReference>
<evidence type="ECO:0000259" key="10">
    <source>
        <dbReference type="Pfam" id="PF16212"/>
    </source>
</evidence>
<dbReference type="InterPro" id="IPR023298">
    <property type="entry name" value="ATPase_P-typ_TM_dom_sf"/>
</dbReference>
<dbReference type="Pfam" id="PF16209">
    <property type="entry name" value="PhoLip_ATPase_N"/>
    <property type="match status" value="1"/>
</dbReference>
<dbReference type="SUPFAM" id="SSF81665">
    <property type="entry name" value="Calcium ATPase, transmembrane domain M"/>
    <property type="match status" value="1"/>
</dbReference>
<keyword evidence="5 8" id="KW-1133">Transmembrane helix</keyword>
<dbReference type="InterPro" id="IPR023214">
    <property type="entry name" value="HAD_sf"/>
</dbReference>
<evidence type="ECO:0000256" key="8">
    <source>
        <dbReference type="SAM" id="Phobius"/>
    </source>
</evidence>
<dbReference type="Gene3D" id="1.20.1110.10">
    <property type="entry name" value="Calcium-transporting ATPase, transmembrane domain"/>
    <property type="match status" value="1"/>
</dbReference>
<dbReference type="Gene3D" id="2.70.150.10">
    <property type="entry name" value="Calcium-transporting ATPase, cytoplasmic transduction domain A"/>
    <property type="match status" value="2"/>
</dbReference>
<dbReference type="SUPFAM" id="SSF56784">
    <property type="entry name" value="HAD-like"/>
    <property type="match status" value="1"/>
</dbReference>
<dbReference type="InterPro" id="IPR032630">
    <property type="entry name" value="P_typ_ATPase_c"/>
</dbReference>
<dbReference type="InterPro" id="IPR036412">
    <property type="entry name" value="HAD-like_sf"/>
</dbReference>
<dbReference type="PANTHER" id="PTHR24092:SF19">
    <property type="entry name" value="PHOSPHOLIPID-TRANSPORTING ATPASE"/>
    <property type="match status" value="1"/>
</dbReference>
<dbReference type="InterPro" id="IPR001757">
    <property type="entry name" value="P_typ_ATPase"/>
</dbReference>
<feature type="transmembrane region" description="Helical" evidence="8">
    <location>
        <begin position="442"/>
        <end position="462"/>
    </location>
</feature>
<dbReference type="Pfam" id="PF13246">
    <property type="entry name" value="Cation_ATPase"/>
    <property type="match status" value="1"/>
</dbReference>
<dbReference type="PROSITE" id="PS00154">
    <property type="entry name" value="ATPASE_E1_E2"/>
    <property type="match status" value="1"/>
</dbReference>
<feature type="transmembrane region" description="Helical" evidence="8">
    <location>
        <begin position="1345"/>
        <end position="1362"/>
    </location>
</feature>